<organism evidence="11 12">
    <name type="scientific">Sandaracinus amylolyticus</name>
    <dbReference type="NCBI Taxonomy" id="927083"/>
    <lineage>
        <taxon>Bacteria</taxon>
        <taxon>Pseudomonadati</taxon>
        <taxon>Myxococcota</taxon>
        <taxon>Polyangia</taxon>
        <taxon>Polyangiales</taxon>
        <taxon>Sandaracinaceae</taxon>
        <taxon>Sandaracinus</taxon>
    </lineage>
</organism>
<dbReference type="GO" id="GO:0016020">
    <property type="term" value="C:membrane"/>
    <property type="evidence" value="ECO:0007669"/>
    <property type="project" value="UniProtKB-SubCell"/>
</dbReference>
<dbReference type="STRING" id="927083.DB32_000178"/>
<evidence type="ECO:0000256" key="8">
    <source>
        <dbReference type="SAM" id="MobiDB-lite"/>
    </source>
</evidence>
<dbReference type="AlphaFoldDB" id="A0A0F6SD90"/>
<dbReference type="PANTHER" id="PTHR15532">
    <property type="match status" value="1"/>
</dbReference>
<protein>
    <submittedName>
        <fullName evidence="11">F5/8 type C domain protein</fullName>
    </submittedName>
</protein>
<keyword evidence="2" id="KW-0812">Transmembrane</keyword>
<dbReference type="SUPFAM" id="SSF48230">
    <property type="entry name" value="Chondroitin AC/alginate lyase"/>
    <property type="match status" value="1"/>
</dbReference>
<keyword evidence="7" id="KW-0413">Isomerase</keyword>
<dbReference type="Gene3D" id="1.50.10.100">
    <property type="entry name" value="Chondroitin AC/alginate lyase"/>
    <property type="match status" value="1"/>
</dbReference>
<dbReference type="InterPro" id="IPR052447">
    <property type="entry name" value="Dermatan-Sulfate_Isomerase"/>
</dbReference>
<keyword evidence="5" id="KW-0472">Membrane</keyword>
<dbReference type="PANTHER" id="PTHR15532:SF5">
    <property type="entry name" value="SULFOTRANSFERASE DOMAIN-CONTAINING PROTEIN"/>
    <property type="match status" value="1"/>
</dbReference>
<evidence type="ECO:0000256" key="3">
    <source>
        <dbReference type="ARBA" id="ARBA00022729"/>
    </source>
</evidence>
<dbReference type="OrthoDB" id="175534at2"/>
<evidence type="ECO:0000256" key="7">
    <source>
        <dbReference type="ARBA" id="ARBA00023235"/>
    </source>
</evidence>
<feature type="chain" id="PRO_5002509514" evidence="9">
    <location>
        <begin position="23"/>
        <end position="1185"/>
    </location>
</feature>
<dbReference type="Pfam" id="PF16332">
    <property type="entry name" value="DUF4962"/>
    <property type="match status" value="1"/>
</dbReference>
<evidence type="ECO:0000313" key="11">
    <source>
        <dbReference type="EMBL" id="AKF03029.1"/>
    </source>
</evidence>
<dbReference type="GO" id="GO:0047757">
    <property type="term" value="F:chondroitin-glucuronate 5-epimerase activity"/>
    <property type="evidence" value="ECO:0007669"/>
    <property type="project" value="TreeGrafter"/>
</dbReference>
<name>A0A0F6SD90_9BACT</name>
<dbReference type="RefSeq" id="WP_053230509.1">
    <property type="nucleotide sequence ID" value="NZ_CP011125.1"/>
</dbReference>
<evidence type="ECO:0000256" key="2">
    <source>
        <dbReference type="ARBA" id="ARBA00022692"/>
    </source>
</evidence>
<keyword evidence="3 9" id="KW-0732">Signal</keyword>
<feature type="region of interest" description="Disordered" evidence="8">
    <location>
        <begin position="854"/>
        <end position="916"/>
    </location>
</feature>
<feature type="region of interest" description="Disordered" evidence="8">
    <location>
        <begin position="767"/>
        <end position="803"/>
    </location>
</feature>
<dbReference type="Proteomes" id="UP000034883">
    <property type="component" value="Chromosome"/>
</dbReference>
<evidence type="ECO:0000256" key="1">
    <source>
        <dbReference type="ARBA" id="ARBA00004141"/>
    </source>
</evidence>
<dbReference type="InterPro" id="IPR032518">
    <property type="entry name" value="HepII_N"/>
</dbReference>
<feature type="signal peptide" evidence="9">
    <location>
        <begin position="1"/>
        <end position="22"/>
    </location>
</feature>
<dbReference type="EMBL" id="CP011125">
    <property type="protein sequence ID" value="AKF03029.1"/>
    <property type="molecule type" value="Genomic_DNA"/>
</dbReference>
<dbReference type="InterPro" id="IPR008929">
    <property type="entry name" value="Chondroitin_lyas"/>
</dbReference>
<accession>A0A0F6SD90</accession>
<comment type="subcellular location">
    <subcellularLocation>
        <location evidence="1">Membrane</location>
        <topology evidence="1">Multi-pass membrane protein</topology>
    </subcellularLocation>
</comment>
<proteinExistence type="predicted"/>
<reference evidence="11 12" key="1">
    <citation type="submission" date="2015-03" db="EMBL/GenBank/DDBJ databases">
        <title>Genome assembly of Sandaracinus amylolyticus DSM 53668.</title>
        <authorList>
            <person name="Sharma G."/>
            <person name="Subramanian S."/>
        </authorList>
    </citation>
    <scope>NUCLEOTIDE SEQUENCE [LARGE SCALE GENOMIC DNA]</scope>
    <source>
        <strain evidence="11 12">DSM 53668</strain>
    </source>
</reference>
<gene>
    <name evidence="11" type="ORF">DB32_000178</name>
</gene>
<evidence type="ECO:0000256" key="5">
    <source>
        <dbReference type="ARBA" id="ARBA00023136"/>
    </source>
</evidence>
<sequence length="1185" mass="126402">MGLVRTCACVVVMFVVAASAQAQDRPRVLLSRDELPRVRDALEGDLAPVATAITRGIDAAYEGSFPRTPDASWEYFSDPRAIGDSLFAFAFAALVWGDDGDERARRAVELARAYLVGICGYGDWVFASRQDGPAPDLYSAHFLMDVAVAYDWLHARLSDAERATCRTAIAREGRKMYEAAIGGAWWVEDRIQNHHWINHAGLGIAAIAMHGEIDADTAAWRRAADSALANAQRAMDLVEGGAWHEGCGYASYGLEALVIHGVASRRADGTDYADAALLRDLPSMRAMTMPPALAHRREFPLWGDFSGFTNDSTIALAAHRMRFGGDRLAAWYARRFLEGGGGGRTGITTWPPSQRGPIMAAILWDASIAPEAPRALDHFAADLSLFTTRSGWDEDDAVVVLKNGPFGGHGNFARVRDGGEAEGTINYGHDHADDLGVQMFGDGEWLTVPVPGYWIGRANGDPEANRTRFASSILIDGLGQLGEGVRRGSSAADDARAWFWDRIGTIPSHGGTAHHAFARADGTALYPASRGMELVERVLVHADREVVLVRDRVRSSVSHRYEVVWHAIDAAARDGSWLRLEAKNGRALGVRVLAPASFETTTEVQTARNVQRFDADGQLTAVMVRPASDASAHTFLHALVPVRTAAWSSRPTIDTIDGDRGARFGDTRVVFESADRIEHDGVAAVVGPARAAILAGSSLVVDGIARIEVLDGAPASVEVETRAGAIDLSGDRATVRVYAPDATRVTREGVEVAHERDGDHVVVGAGAEPEEDGGMQNDGGIAQESDGGVGADAGAPTTPGRESLGGGCACGVAGAPASRGGVAMAALGVLAMCVASRRKWALAAVAALAIGCAGGDGDEPRERLDGGATTRDASAIDARGDDDDDASVAVDTDAGSDDERDAGDVDPGDAATSDDVDCFGTRNIYPTIAGGREWCLPSDPTRPSGAWDPHDDAVGAGSEPGTLLSDGSPRHSVTSLEGDAWWRNVEMTVYLRWLEGDAGEEFTFYARGERHSDGMVSMSEINEGVEAPPGTVTWPGYPFSRAVPQPCLGSAYKGSLAVDGSAFFKKEISHTGGYTNAAGEETVFADGLPRGEWVGFKFVLQNDGDGVHMEIWVDREADGHWERATFHDDRGGWNGDPQEDGCDAAPLSYERDQIVDWAGPIAVLRADLQRFELRAFTVREIAPLR</sequence>
<dbReference type="Gene3D" id="2.70.98.70">
    <property type="match status" value="1"/>
</dbReference>
<feature type="domain" description="Heparinase II N-terminal" evidence="10">
    <location>
        <begin position="136"/>
        <end position="335"/>
    </location>
</feature>
<keyword evidence="4" id="KW-1133">Transmembrane helix</keyword>
<feature type="region of interest" description="Disordered" evidence="8">
    <location>
        <begin position="935"/>
        <end position="970"/>
    </location>
</feature>
<dbReference type="KEGG" id="samy:DB32_000178"/>
<keyword evidence="12" id="KW-1185">Reference proteome</keyword>
<evidence type="ECO:0000313" key="12">
    <source>
        <dbReference type="Proteomes" id="UP000034883"/>
    </source>
</evidence>
<evidence type="ECO:0000256" key="6">
    <source>
        <dbReference type="ARBA" id="ARBA00023180"/>
    </source>
</evidence>
<evidence type="ECO:0000256" key="9">
    <source>
        <dbReference type="SAM" id="SignalP"/>
    </source>
</evidence>
<evidence type="ECO:0000256" key="4">
    <source>
        <dbReference type="ARBA" id="ARBA00022989"/>
    </source>
</evidence>
<evidence type="ECO:0000259" key="10">
    <source>
        <dbReference type="Pfam" id="PF16332"/>
    </source>
</evidence>
<feature type="compositionally biased region" description="Acidic residues" evidence="8">
    <location>
        <begin position="894"/>
        <end position="916"/>
    </location>
</feature>
<keyword evidence="6" id="KW-0325">Glycoprotein</keyword>